<sequence length="627" mass="70709">MKMQVLHTGPIHRISAGERAKVQELLDGARERVRELTLTLNTTSVAVMLPAELLVEIFKYAIAGWPQKTVDDLWPGLTVVSADNGGVYGWIVVTHVCSRWRSVALGTPSLWTRIRVDKLDAVRMLLERSANMPLDVEGLIPRQVSKVLSRAWRPVFKQARRIRSLKVNYHYEETTKTAKWLEHKRPDFSNVKEFFLGRSPDDDPELPQIFEGLRHHPSLQILRVHNVALGAMTQLSVARVQHLEMRGNESIGLEFGADLEIWQRLLALLKGLPELRTLRLHNSLPDYPLDQEDHDAHEPTHIQHHPLILDKPVDLPHLILLHALSDSFDPLALLVRNVSISPCAVLRLDVIMDVDECAKVLGSILAAKIAAFRDATPPQPLRTLVLYTFHAGLSKDDSTRISVAGWARKLPLLTEFQHLPSAYPTTFTAEPYLFEVTSRYVIEAEIVENVVLPLPLETVESISLGLDRPRKAEDVVLPDPELIVLAFAHATKVDTLVVKGEWAVSVASALEPREHDGSMLFPGLKTLYLVETDFAAEDTWSFRNVAQLRKRFWRMLAKSLFARVGYGRQLETIFVKRTCDFGAEEMDILKACAREVITDDWHGYDGGILGDVRDSEEATSSEDDEDM</sequence>
<dbReference type="Gene3D" id="1.20.1280.50">
    <property type="match status" value="1"/>
</dbReference>
<accession>A0A0C3SBY0</accession>
<dbReference type="AlphaFoldDB" id="A0A0C3SBY0"/>
<proteinExistence type="predicted"/>
<dbReference type="Proteomes" id="UP000053257">
    <property type="component" value="Unassembled WGS sequence"/>
</dbReference>
<keyword evidence="2" id="KW-1185">Reference proteome</keyword>
<evidence type="ECO:0000313" key="2">
    <source>
        <dbReference type="Proteomes" id="UP000053257"/>
    </source>
</evidence>
<gene>
    <name evidence="1" type="ORF">PHLGIDRAFT_241371</name>
</gene>
<dbReference type="OrthoDB" id="2800666at2759"/>
<dbReference type="HOGENOM" id="CLU_024199_2_2_1"/>
<evidence type="ECO:0000313" key="1">
    <source>
        <dbReference type="EMBL" id="KIP10422.1"/>
    </source>
</evidence>
<dbReference type="SUPFAM" id="SSF52047">
    <property type="entry name" value="RNI-like"/>
    <property type="match status" value="1"/>
</dbReference>
<reference evidence="1 2" key="1">
    <citation type="journal article" date="2014" name="PLoS Genet.">
        <title>Analysis of the Phlebiopsis gigantea genome, transcriptome and secretome provides insight into its pioneer colonization strategies of wood.</title>
        <authorList>
            <person name="Hori C."/>
            <person name="Ishida T."/>
            <person name="Igarashi K."/>
            <person name="Samejima M."/>
            <person name="Suzuki H."/>
            <person name="Master E."/>
            <person name="Ferreira P."/>
            <person name="Ruiz-Duenas F.J."/>
            <person name="Held B."/>
            <person name="Canessa P."/>
            <person name="Larrondo L.F."/>
            <person name="Schmoll M."/>
            <person name="Druzhinina I.S."/>
            <person name="Kubicek C.P."/>
            <person name="Gaskell J.A."/>
            <person name="Kersten P."/>
            <person name="St John F."/>
            <person name="Glasner J."/>
            <person name="Sabat G."/>
            <person name="Splinter BonDurant S."/>
            <person name="Syed K."/>
            <person name="Yadav J."/>
            <person name="Mgbeahuruike A.C."/>
            <person name="Kovalchuk A."/>
            <person name="Asiegbu F.O."/>
            <person name="Lackner G."/>
            <person name="Hoffmeister D."/>
            <person name="Rencoret J."/>
            <person name="Gutierrez A."/>
            <person name="Sun H."/>
            <person name="Lindquist E."/>
            <person name="Barry K."/>
            <person name="Riley R."/>
            <person name="Grigoriev I.V."/>
            <person name="Henrissat B."/>
            <person name="Kues U."/>
            <person name="Berka R.M."/>
            <person name="Martinez A.T."/>
            <person name="Covert S.F."/>
            <person name="Blanchette R.A."/>
            <person name="Cullen D."/>
        </authorList>
    </citation>
    <scope>NUCLEOTIDE SEQUENCE [LARGE SCALE GENOMIC DNA]</scope>
    <source>
        <strain evidence="1 2">11061_1 CR5-6</strain>
    </source>
</reference>
<name>A0A0C3SBY0_PHLG1</name>
<dbReference type="EMBL" id="KN840455">
    <property type="protein sequence ID" value="KIP10422.1"/>
    <property type="molecule type" value="Genomic_DNA"/>
</dbReference>
<organism evidence="1 2">
    <name type="scientific">Phlebiopsis gigantea (strain 11061_1 CR5-6)</name>
    <name type="common">White-rot fungus</name>
    <name type="synonym">Peniophora gigantea</name>
    <dbReference type="NCBI Taxonomy" id="745531"/>
    <lineage>
        <taxon>Eukaryota</taxon>
        <taxon>Fungi</taxon>
        <taxon>Dikarya</taxon>
        <taxon>Basidiomycota</taxon>
        <taxon>Agaricomycotina</taxon>
        <taxon>Agaricomycetes</taxon>
        <taxon>Polyporales</taxon>
        <taxon>Phanerochaetaceae</taxon>
        <taxon>Phlebiopsis</taxon>
    </lineage>
</organism>
<protein>
    <submittedName>
        <fullName evidence="1">Uncharacterized protein</fullName>
    </submittedName>
</protein>